<comment type="caution">
    <text evidence="2">The sequence shown here is derived from an EMBL/GenBank/DDBJ whole genome shotgun (WGS) entry which is preliminary data.</text>
</comment>
<proteinExistence type="predicted"/>
<feature type="transmembrane region" description="Helical" evidence="1">
    <location>
        <begin position="45"/>
        <end position="65"/>
    </location>
</feature>
<evidence type="ECO:0000313" key="2">
    <source>
        <dbReference type="EMBL" id="MBV7259694.1"/>
    </source>
</evidence>
<keyword evidence="1" id="KW-1133">Transmembrane helix</keyword>
<dbReference type="Proteomes" id="UP001138681">
    <property type="component" value="Unassembled WGS sequence"/>
</dbReference>
<name>A0A9X1F3X5_9SPHN</name>
<organism evidence="2 3">
    <name type="scientific">Erythrobacter crassostreae</name>
    <dbReference type="NCBI Taxonomy" id="2828328"/>
    <lineage>
        <taxon>Bacteria</taxon>
        <taxon>Pseudomonadati</taxon>
        <taxon>Pseudomonadota</taxon>
        <taxon>Alphaproteobacteria</taxon>
        <taxon>Sphingomonadales</taxon>
        <taxon>Erythrobacteraceae</taxon>
        <taxon>Erythrobacter/Porphyrobacter group</taxon>
        <taxon>Erythrobacter</taxon>
    </lineage>
</organism>
<reference evidence="2" key="1">
    <citation type="submission" date="2021-04" db="EMBL/GenBank/DDBJ databases">
        <authorList>
            <person name="Pira H."/>
            <person name="Risdian C."/>
            <person name="Wink J."/>
        </authorList>
    </citation>
    <scope>NUCLEOTIDE SEQUENCE</scope>
    <source>
        <strain evidence="2">WH158</strain>
    </source>
</reference>
<evidence type="ECO:0000313" key="3">
    <source>
        <dbReference type="Proteomes" id="UP001138681"/>
    </source>
</evidence>
<keyword evidence="3" id="KW-1185">Reference proteome</keyword>
<feature type="transmembrane region" description="Helical" evidence="1">
    <location>
        <begin position="6"/>
        <end position="24"/>
    </location>
</feature>
<protein>
    <submittedName>
        <fullName evidence="2">Uncharacterized protein</fullName>
    </submittedName>
</protein>
<evidence type="ECO:0000256" key="1">
    <source>
        <dbReference type="SAM" id="Phobius"/>
    </source>
</evidence>
<keyword evidence="1" id="KW-0472">Membrane</keyword>
<sequence length="69" mass="7692">MGYFSFWWTMIPAFFAASFAVSNNDAQLSTVMRANEEGRLHVMPLFIASGMLTILAISGGAYWAARYFS</sequence>
<dbReference type="AlphaFoldDB" id="A0A9X1F3X5"/>
<dbReference type="EMBL" id="JAGSPC010000001">
    <property type="protein sequence ID" value="MBV7259694.1"/>
    <property type="molecule type" value="Genomic_DNA"/>
</dbReference>
<gene>
    <name evidence="2" type="ORF">KCG46_08940</name>
</gene>
<dbReference type="RefSeq" id="WP_218404891.1">
    <property type="nucleotide sequence ID" value="NZ_JAGSPC010000001.1"/>
</dbReference>
<keyword evidence="1" id="KW-0812">Transmembrane</keyword>
<accession>A0A9X1F3X5</accession>